<sequence length="304" mass="33394">MATANDHEFVWRESLPGGAWGAHREGAQWLLDHAPMDRLFAAFEEEQDCRSTDGHAVAPPAWVSTLFALCVRAVVPFAIVDAVLQARLPMLTGDLGASSASPRASAVAPSEPASDIGRWDGDGDDNNDWQNRPWWVSRCACADGDCVHPARCARARLTRIDAWAAARILAWHWVDLVEQRIAHAPCEVPPWAATDRDHIGFYQRSWEVVTGRTAQGLRTPDTGLLRILSGPVFWVYWAQGVPDNAVPAPAGTAVPHPYGDVLDVRYRVDRDTYFCDGVAITTVQDWSAVASVRGDPTFIVEVFS</sequence>
<reference evidence="2 3" key="1">
    <citation type="journal article" date="2013" name="Science">
        <title>Pandoraviruses: amoeba viruses with genomes up to 2.5 Mb reaching that of parasitic eukaryotes.</title>
        <authorList>
            <person name="Philippe N."/>
            <person name="Legendre M."/>
            <person name="Doutre G."/>
            <person name="Coute Y."/>
            <person name="Poirot O."/>
            <person name="Lescot M."/>
            <person name="Arslan D."/>
            <person name="Seltzer V."/>
            <person name="Bertaux L."/>
            <person name="Bruley C."/>
            <person name="Garin J."/>
            <person name="Claverie J.M."/>
            <person name="Abergel C."/>
        </authorList>
    </citation>
    <scope>NUCLEOTIDE SEQUENCE [LARGE SCALE GENOMIC DNA]</scope>
</reference>
<dbReference type="Proteomes" id="UP000204584">
    <property type="component" value="Segment"/>
</dbReference>
<organism evidence="2 3">
    <name type="scientific">Pandoravirus salinus</name>
    <dbReference type="NCBI Taxonomy" id="1349410"/>
    <lineage>
        <taxon>Viruses</taxon>
        <taxon>Pandoravirus</taxon>
    </lineage>
</organism>
<dbReference type="GeneID" id="16605901"/>
<proteinExistence type="predicted"/>
<feature type="region of interest" description="Disordered" evidence="1">
    <location>
        <begin position="99"/>
        <end position="124"/>
    </location>
</feature>
<dbReference type="KEGG" id="vg:16605901"/>
<evidence type="ECO:0000313" key="3">
    <source>
        <dbReference type="Proteomes" id="UP000204584"/>
    </source>
</evidence>
<keyword evidence="3" id="KW-1185">Reference proteome</keyword>
<feature type="compositionally biased region" description="Low complexity" evidence="1">
    <location>
        <begin position="99"/>
        <end position="114"/>
    </location>
</feature>
<gene>
    <name evidence="2" type="ORF">psal_cds_406</name>
</gene>
<evidence type="ECO:0000313" key="2">
    <source>
        <dbReference type="EMBL" id="AGO84114.1"/>
    </source>
</evidence>
<dbReference type="EMBL" id="KC977571">
    <property type="protein sequence ID" value="AGO84114.1"/>
    <property type="molecule type" value="Genomic_DNA"/>
</dbReference>
<protein>
    <submittedName>
        <fullName evidence="2">Uncharacterized protein</fullName>
    </submittedName>
</protein>
<accession>S4VUB0</accession>
<name>S4VUB0_9VIRU</name>
<evidence type="ECO:0000256" key="1">
    <source>
        <dbReference type="SAM" id="MobiDB-lite"/>
    </source>
</evidence>
<dbReference type="RefSeq" id="YP_008437182.1">
    <property type="nucleotide sequence ID" value="NC_022098.1"/>
</dbReference>